<proteinExistence type="predicted"/>
<dbReference type="Pfam" id="PF24335">
    <property type="entry name" value="DUF7503"/>
    <property type="match status" value="1"/>
</dbReference>
<name>A0ABD6AVP4_9EURY</name>
<dbReference type="EMBL" id="JBHUDC010000005">
    <property type="protein sequence ID" value="MFD1513684.1"/>
    <property type="molecule type" value="Genomic_DNA"/>
</dbReference>
<dbReference type="RefSeq" id="WP_250874064.1">
    <property type="nucleotide sequence ID" value="NZ_JBHUDC010000005.1"/>
</dbReference>
<keyword evidence="2" id="KW-1185">Reference proteome</keyword>
<dbReference type="InterPro" id="IPR055926">
    <property type="entry name" value="DUF7503"/>
</dbReference>
<comment type="caution">
    <text evidence="1">The sequence shown here is derived from an EMBL/GenBank/DDBJ whole genome shotgun (WGS) entry which is preliminary data.</text>
</comment>
<evidence type="ECO:0000313" key="2">
    <source>
        <dbReference type="Proteomes" id="UP001597187"/>
    </source>
</evidence>
<dbReference type="Proteomes" id="UP001597187">
    <property type="component" value="Unassembled WGS sequence"/>
</dbReference>
<gene>
    <name evidence="1" type="ORF">ACFSBT_10370</name>
</gene>
<protein>
    <submittedName>
        <fullName evidence="1">Uncharacterized protein</fullName>
    </submittedName>
</protein>
<reference evidence="1 2" key="1">
    <citation type="journal article" date="2019" name="Int. J. Syst. Evol. Microbiol.">
        <title>The Global Catalogue of Microorganisms (GCM) 10K type strain sequencing project: providing services to taxonomists for standard genome sequencing and annotation.</title>
        <authorList>
            <consortium name="The Broad Institute Genomics Platform"/>
            <consortium name="The Broad Institute Genome Sequencing Center for Infectious Disease"/>
            <person name="Wu L."/>
            <person name="Ma J."/>
        </authorList>
    </citation>
    <scope>NUCLEOTIDE SEQUENCE [LARGE SCALE GENOMIC DNA]</scope>
    <source>
        <strain evidence="1 2">CGMCC 1.12563</strain>
    </source>
</reference>
<dbReference type="AlphaFoldDB" id="A0ABD6AVP4"/>
<sequence length="48" mass="4774">MGATVMSDSTVSTYVAEHPKMAGVLFTMLLMLTQAGSAAASAGTIVGP</sequence>
<accession>A0ABD6AVP4</accession>
<evidence type="ECO:0000313" key="1">
    <source>
        <dbReference type="EMBL" id="MFD1513684.1"/>
    </source>
</evidence>
<organism evidence="1 2">
    <name type="scientific">Halomarina rubra</name>
    <dbReference type="NCBI Taxonomy" id="2071873"/>
    <lineage>
        <taxon>Archaea</taxon>
        <taxon>Methanobacteriati</taxon>
        <taxon>Methanobacteriota</taxon>
        <taxon>Stenosarchaea group</taxon>
        <taxon>Halobacteria</taxon>
        <taxon>Halobacteriales</taxon>
        <taxon>Natronomonadaceae</taxon>
        <taxon>Halomarina</taxon>
    </lineage>
</organism>